<dbReference type="Gramene" id="ERM98158">
    <property type="protein sequence ID" value="ERM98158"/>
    <property type="gene ID" value="AMTR_s00095p00098050"/>
</dbReference>
<evidence type="ECO:0000313" key="7">
    <source>
        <dbReference type="EMBL" id="ERM98158.1"/>
    </source>
</evidence>
<organism evidence="7 8">
    <name type="scientific">Amborella trichopoda</name>
    <dbReference type="NCBI Taxonomy" id="13333"/>
    <lineage>
        <taxon>Eukaryota</taxon>
        <taxon>Viridiplantae</taxon>
        <taxon>Streptophyta</taxon>
        <taxon>Embryophyta</taxon>
        <taxon>Tracheophyta</taxon>
        <taxon>Spermatophyta</taxon>
        <taxon>Magnoliopsida</taxon>
        <taxon>Amborellales</taxon>
        <taxon>Amborellaceae</taxon>
        <taxon>Amborella</taxon>
    </lineage>
</organism>
<dbReference type="InterPro" id="IPR039657">
    <property type="entry name" value="Dimethylallyltransferase"/>
</dbReference>
<dbReference type="GO" id="GO:0005739">
    <property type="term" value="C:mitochondrion"/>
    <property type="evidence" value="ECO:0000318"/>
    <property type="project" value="GO_Central"/>
</dbReference>
<dbReference type="GO" id="GO:0009824">
    <property type="term" value="F:AMP dimethylallyltransferase activity"/>
    <property type="evidence" value="ECO:0007669"/>
    <property type="project" value="EnsemblPlants"/>
</dbReference>
<dbReference type="FunFam" id="3.30.160.60:FF:002405">
    <property type="entry name" value="tRNA dimethylallyltransferase"/>
    <property type="match status" value="1"/>
</dbReference>
<evidence type="ECO:0000313" key="8">
    <source>
        <dbReference type="Proteomes" id="UP000017836"/>
    </source>
</evidence>
<dbReference type="GO" id="GO:0006400">
    <property type="term" value="P:tRNA modification"/>
    <property type="evidence" value="ECO:0000318"/>
    <property type="project" value="GO_Central"/>
</dbReference>
<dbReference type="GO" id="GO:0052381">
    <property type="term" value="F:tRNA dimethylallyltransferase activity"/>
    <property type="evidence" value="ECO:0000318"/>
    <property type="project" value="GO_Central"/>
</dbReference>
<sequence length="466" mass="53285">MDEHVAYSLINPNPKPKIVVVLGATGAGKSKLAIDLASHFSAEIVNADSMQVYEGLDVLTNKVTYEERKGIPHHLLGIIGANRDFTSKDFRDMAIPIIEGIWSRNGLPIVVGGTNYYIQALVTPFLHDDMIESMDECMIESVDECFHNEPLGEVRPDVTCDSSHDHVNHGYDRLKEIDPDAAKRIHPNDQRKINHYLHLYGTTGIPPSKLFQGKGSEKWGRSDNFRFDCCFLWVDASLCVLDTFVEQRVESMINDGLLNEVCEIYQPNADYTRGLRQAIGVREFEEFFRSYHPTQQSCMETNDIPNPDIRALINSVESNDKVLLCGAIDKMKANTRRLVRRQKRRLNRLMAYFGWNIHYFDATDFFICKSSESWLKLVVEPCVDTIKSFLSDEATVGIQSEKISNLASRDLWTQYICEYCGFRVLRGAHEWEQHRQGRGHRRRVARLKRASQTVNMQTQLPDDSSC</sequence>
<accession>W1NRJ9</accession>
<dbReference type="HOGENOM" id="CLU_032616_2_0_1"/>
<protein>
    <recommendedName>
        <fullName evidence="9">tRNA dimethylallyltransferase 2</fullName>
    </recommendedName>
</protein>
<dbReference type="GO" id="GO:0009691">
    <property type="term" value="P:cytokinin biosynthetic process"/>
    <property type="evidence" value="ECO:0007669"/>
    <property type="project" value="UniProtKB-KW"/>
</dbReference>
<evidence type="ECO:0000256" key="4">
    <source>
        <dbReference type="ARBA" id="ARBA00022741"/>
    </source>
</evidence>
<dbReference type="InterPro" id="IPR018022">
    <property type="entry name" value="IPT"/>
</dbReference>
<dbReference type="PANTHER" id="PTHR11088">
    <property type="entry name" value="TRNA DIMETHYLALLYLTRANSFERASE"/>
    <property type="match status" value="1"/>
</dbReference>
<dbReference type="GO" id="GO:0005524">
    <property type="term" value="F:ATP binding"/>
    <property type="evidence" value="ECO:0007669"/>
    <property type="project" value="UniProtKB-KW"/>
</dbReference>
<name>W1NRJ9_AMBTC</name>
<keyword evidence="8" id="KW-1185">Reference proteome</keyword>
<dbReference type="KEGG" id="atr:18426155"/>
<dbReference type="HAMAP" id="MF_00185">
    <property type="entry name" value="IPP_trans"/>
    <property type="match status" value="1"/>
</dbReference>
<dbReference type="STRING" id="13333.W1NRJ9"/>
<reference evidence="8" key="1">
    <citation type="journal article" date="2013" name="Science">
        <title>The Amborella genome and the evolution of flowering plants.</title>
        <authorList>
            <consortium name="Amborella Genome Project"/>
        </authorList>
    </citation>
    <scope>NUCLEOTIDE SEQUENCE [LARGE SCALE GENOMIC DNA]</scope>
</reference>
<keyword evidence="4 6" id="KW-0547">Nucleotide-binding</keyword>
<gene>
    <name evidence="7" type="ORF">AMTR_s00095p00098050</name>
</gene>
<dbReference type="Gene3D" id="3.40.50.300">
    <property type="entry name" value="P-loop containing nucleotide triphosphate hydrolases"/>
    <property type="match status" value="1"/>
</dbReference>
<evidence type="ECO:0000256" key="5">
    <source>
        <dbReference type="ARBA" id="ARBA00022840"/>
    </source>
</evidence>
<dbReference type="PANTHER" id="PTHR11088:SF82">
    <property type="entry name" value="TRNA DIMETHYLALLYLTRANSFERASE 2"/>
    <property type="match status" value="1"/>
</dbReference>
<dbReference type="EMBL" id="KI395483">
    <property type="protein sequence ID" value="ERM98158.1"/>
    <property type="molecule type" value="Genomic_DNA"/>
</dbReference>
<evidence type="ECO:0000256" key="3">
    <source>
        <dbReference type="ARBA" id="ARBA00022712"/>
    </source>
</evidence>
<keyword evidence="2 6" id="KW-0808">Transferase</keyword>
<dbReference type="OMA" id="WGLHLKS"/>
<dbReference type="eggNOG" id="KOG1384">
    <property type="taxonomic scope" value="Eukaryota"/>
</dbReference>
<dbReference type="Gene3D" id="3.30.160.60">
    <property type="entry name" value="Classic Zinc Finger"/>
    <property type="match status" value="1"/>
</dbReference>
<dbReference type="SUPFAM" id="SSF52540">
    <property type="entry name" value="P-loop containing nucleoside triphosphate hydrolases"/>
    <property type="match status" value="1"/>
</dbReference>
<dbReference type="AlphaFoldDB" id="W1NRJ9"/>
<evidence type="ECO:0000256" key="2">
    <source>
        <dbReference type="ARBA" id="ARBA00022679"/>
    </source>
</evidence>
<dbReference type="Proteomes" id="UP000017836">
    <property type="component" value="Unassembled WGS sequence"/>
</dbReference>
<dbReference type="Pfam" id="PF01715">
    <property type="entry name" value="IPPT"/>
    <property type="match status" value="1"/>
</dbReference>
<keyword evidence="3" id="KW-0203">Cytokinin biosynthesis</keyword>
<dbReference type="OrthoDB" id="775260at2759"/>
<evidence type="ECO:0008006" key="9">
    <source>
        <dbReference type="Google" id="ProtNLM"/>
    </source>
</evidence>
<dbReference type="GO" id="GO:0005829">
    <property type="term" value="C:cytosol"/>
    <property type="evidence" value="ECO:0007669"/>
    <property type="project" value="EnsemblPlants"/>
</dbReference>
<dbReference type="Gene3D" id="1.10.20.140">
    <property type="match status" value="1"/>
</dbReference>
<comment type="similarity">
    <text evidence="1 6">Belongs to the IPP transferase family.</text>
</comment>
<evidence type="ECO:0000256" key="6">
    <source>
        <dbReference type="RuleBase" id="RU003785"/>
    </source>
</evidence>
<dbReference type="NCBIfam" id="TIGR00174">
    <property type="entry name" value="miaA"/>
    <property type="match status" value="1"/>
</dbReference>
<proteinExistence type="inferred from homology"/>
<keyword evidence="5 6" id="KW-0067">ATP-binding</keyword>
<dbReference type="InterPro" id="IPR027417">
    <property type="entry name" value="P-loop_NTPase"/>
</dbReference>
<evidence type="ECO:0000256" key="1">
    <source>
        <dbReference type="ARBA" id="ARBA00005842"/>
    </source>
</evidence>